<dbReference type="SUPFAM" id="SSF82171">
    <property type="entry name" value="DPP6 N-terminal domain-like"/>
    <property type="match status" value="1"/>
</dbReference>
<evidence type="ECO:0000313" key="1">
    <source>
        <dbReference type="EMBL" id="MCL3787830.1"/>
    </source>
</evidence>
<dbReference type="EMBL" id="SNUZ01000009">
    <property type="protein sequence ID" value="MCL3787830.1"/>
    <property type="molecule type" value="Genomic_DNA"/>
</dbReference>
<evidence type="ECO:0000313" key="2">
    <source>
        <dbReference type="Proteomes" id="UP001056693"/>
    </source>
</evidence>
<comment type="caution">
    <text evidence="1">The sequence shown here is derived from an EMBL/GenBank/DDBJ whole genome shotgun (WGS) entry which is preliminary data.</text>
</comment>
<dbReference type="Proteomes" id="UP001056693">
    <property type="component" value="Unassembled WGS sequence"/>
</dbReference>
<gene>
    <name evidence="1" type="ORF">E2N93_07415</name>
</gene>
<reference evidence="1 2" key="1">
    <citation type="submission" date="2019-03" db="EMBL/GenBank/DDBJ databases">
        <authorList>
            <person name="Molinero N."/>
            <person name="Sanchez B."/>
            <person name="Walker A."/>
            <person name="Duncan S."/>
            <person name="Delgado S."/>
            <person name="Margolles A."/>
        </authorList>
    </citation>
    <scope>NUCLEOTIDE SEQUENCE [LARGE SCALE GENOMIC DNA]</scope>
    <source>
        <strain evidence="1 2">IPLA60002</strain>
    </source>
</reference>
<dbReference type="RefSeq" id="WP_249376796.1">
    <property type="nucleotide sequence ID" value="NZ_SNUZ01000009.1"/>
</dbReference>
<protein>
    <recommendedName>
        <fullName evidence="3">DUF5050 domain-containing protein</fullName>
    </recommendedName>
</protein>
<accession>A0ABT0NHU4</accession>
<sequence>MKKYKKKLLLISVILSLIIVILLLTFYNSGDNFKPDSDHSFYKSEYMVYSDGMITIKNPNYYEFDIYKLGESKQSYKCKELSDISKYAAEAKGNYVIYDDQGLTIYDNGKKSEHLIANNYDISELGNNCVYYTKNNQIYCYNILNEDTCIINDVPYEDINSLVFADKYLLVYYNDNHFRKINIYGENNKLISDFKLHSDSLDFHDFDDVYIDLIKEQIIVYPGRGENTEVLFYTFNGEKYQNEYFNYYFNNTIRSVDRSVDHSCFQGKYVAYSLRERKTTVIYDKTIRSQDNGLYIENLETGETKKLSEKCEFDDILVTDNYVYCYKINYFIPKSILYVKDLTVGYELTQIPIQ</sequence>
<proteinExistence type="predicted"/>
<evidence type="ECO:0008006" key="3">
    <source>
        <dbReference type="Google" id="ProtNLM"/>
    </source>
</evidence>
<organism evidence="1 2">
    <name type="scientific">Ruminococcus bromii</name>
    <dbReference type="NCBI Taxonomy" id="40518"/>
    <lineage>
        <taxon>Bacteria</taxon>
        <taxon>Bacillati</taxon>
        <taxon>Bacillota</taxon>
        <taxon>Clostridia</taxon>
        <taxon>Eubacteriales</taxon>
        <taxon>Oscillospiraceae</taxon>
        <taxon>Ruminococcus</taxon>
    </lineage>
</organism>
<name>A0ABT0NHU4_9FIRM</name>
<keyword evidence="2" id="KW-1185">Reference proteome</keyword>